<dbReference type="PANTHER" id="PTHR33710:SF81">
    <property type="entry name" value="ENDONUCLEASE_EXONUCLEASE_PHOSPHATASE DOMAIN-CONTAINING PROTEIN"/>
    <property type="match status" value="1"/>
</dbReference>
<accession>A0A803QNL0</accession>
<dbReference type="EMBL" id="UZAU01000797">
    <property type="status" value="NOT_ANNOTATED_CDS"/>
    <property type="molecule type" value="Genomic_DNA"/>
</dbReference>
<protein>
    <recommendedName>
        <fullName evidence="1">Reverse transcriptase domain-containing protein</fullName>
    </recommendedName>
</protein>
<keyword evidence="3" id="KW-1185">Reference proteome</keyword>
<dbReference type="SUPFAM" id="SSF56219">
    <property type="entry name" value="DNase I-like"/>
    <property type="match status" value="1"/>
</dbReference>
<dbReference type="InterPro" id="IPR000477">
    <property type="entry name" value="RT_dom"/>
</dbReference>
<dbReference type="Proteomes" id="UP000596661">
    <property type="component" value="Unassembled WGS sequence"/>
</dbReference>
<name>A0A803QNL0_CANSA</name>
<dbReference type="Pfam" id="PF00078">
    <property type="entry name" value="RVT_1"/>
    <property type="match status" value="1"/>
</dbReference>
<evidence type="ECO:0000313" key="2">
    <source>
        <dbReference type="EnsemblPlants" id="cds.evm.model.10.386"/>
    </source>
</evidence>
<organism evidence="2 3">
    <name type="scientific">Cannabis sativa</name>
    <name type="common">Hemp</name>
    <name type="synonym">Marijuana</name>
    <dbReference type="NCBI Taxonomy" id="3483"/>
    <lineage>
        <taxon>Eukaryota</taxon>
        <taxon>Viridiplantae</taxon>
        <taxon>Streptophyta</taxon>
        <taxon>Embryophyta</taxon>
        <taxon>Tracheophyta</taxon>
        <taxon>Spermatophyta</taxon>
        <taxon>Magnoliopsida</taxon>
        <taxon>eudicotyledons</taxon>
        <taxon>Gunneridae</taxon>
        <taxon>Pentapetalae</taxon>
        <taxon>rosids</taxon>
        <taxon>fabids</taxon>
        <taxon>Rosales</taxon>
        <taxon>Cannabaceae</taxon>
        <taxon>Cannabis</taxon>
    </lineage>
</organism>
<dbReference type="InterPro" id="IPR036691">
    <property type="entry name" value="Endo/exonu/phosph_ase_sf"/>
</dbReference>
<dbReference type="EnsemblPlants" id="evm.model.10.386">
    <property type="protein sequence ID" value="cds.evm.model.10.386"/>
    <property type="gene ID" value="evm.TU.10.386"/>
</dbReference>
<dbReference type="Gene3D" id="3.60.10.10">
    <property type="entry name" value="Endonuclease/exonuclease/phosphatase"/>
    <property type="match status" value="2"/>
</dbReference>
<dbReference type="AlphaFoldDB" id="A0A803QNL0"/>
<evidence type="ECO:0000313" key="3">
    <source>
        <dbReference type="Proteomes" id="UP000596661"/>
    </source>
</evidence>
<proteinExistence type="predicted"/>
<reference evidence="2" key="1">
    <citation type="submission" date="2021-03" db="UniProtKB">
        <authorList>
            <consortium name="EnsemblPlants"/>
        </authorList>
    </citation>
    <scope>IDENTIFICATION</scope>
</reference>
<feature type="domain" description="Reverse transcriptase" evidence="1">
    <location>
        <begin position="518"/>
        <end position="647"/>
    </location>
</feature>
<dbReference type="PANTHER" id="PTHR33710">
    <property type="entry name" value="BNAC02G09200D PROTEIN"/>
    <property type="match status" value="1"/>
</dbReference>
<evidence type="ECO:0000259" key="1">
    <source>
        <dbReference type="Pfam" id="PF00078"/>
    </source>
</evidence>
<sequence>MKRGATSTTDVGKTKAMDSVIGIEPIDFSEEEGEGELEQVVSSKVDTSMTNLFQSPLSPRSSQQTIKRPEEINKDFEFFLQANRQCSVGLQQGTPITPPILQSSNVVRNLDTSFKNSVIEGCIRRVLKGKVDKVGTLSYGVFLVRFDTIETTDKILNCGYVFFSNPPVMMKAWDLDVNFKKEDIRSVPILIQLPDLDLKYWEDSKIVDNEGFQQVSKASKAKGKAIAVATQVGNSYQVLAENSENVSVIAETWDIQEHAGALTIGSNRISTVEKTRGGKNLLLEMNRIVSWNVRGINDYNKQNQVKNILHVNKAGLVGLLEKRVKALKLGALYVDMFKGWCFTLNIAWQEGGRIIVAWNPFSYSVNILNCTNQLIHLLVVTLDGDFNDILFKEERIGKRVKYNATTDFIDCVGICQSEDIKYSGNYYTWNNKRQGGERICSKINRVLANQKWLDNFSNAKAVFAAEESFDHTPVIVSMYHEILNGKKPFNYFKLWTSHPRYTKIVKGVWQKRFAGSKMLKAILPDLVAQNERGFITGRFIAHNIMIFQDLIRHYGRKTTKVWCMIKLDLQKAYDTLHWNFLEEILQAFQLPDKFVKLIMICVRTPRLSLMFNGSFHGYFEGKRGLCQGDPMSPLLFVLGMEYLSRIMLRIGAKPNFKFHDRLWTNCLRSYLPTKGSRGNGLKRIAEWNIAAITKYVWEISNIEDKLWVRWIHCVYIKGEDWWNYQAPPPASWLLRWIQRAKISRFKKAILAAAVAAPVYQLWRARNDSLRNLADQSMEHVFQVIKEDVKRRVTCIWPKHVNPIDTSWFSTL</sequence>
<dbReference type="Gramene" id="evm.model.10.386">
    <property type="protein sequence ID" value="cds.evm.model.10.386"/>
    <property type="gene ID" value="evm.TU.10.386"/>
</dbReference>